<keyword evidence="1" id="KW-0812">Transmembrane</keyword>
<evidence type="ECO:0000313" key="2">
    <source>
        <dbReference type="EMBL" id="GLK47967.1"/>
    </source>
</evidence>
<keyword evidence="3" id="KW-1185">Reference proteome</keyword>
<dbReference type="EMBL" id="BSFD01000002">
    <property type="protein sequence ID" value="GLK47967.1"/>
    <property type="molecule type" value="Genomic_DNA"/>
</dbReference>
<accession>A0ABQ5T743</accession>
<protein>
    <recommendedName>
        <fullName evidence="4">DUF805 domain-containing protein</fullName>
    </recommendedName>
</protein>
<keyword evidence="1" id="KW-0472">Membrane</keyword>
<name>A0ABQ5T743_9CAUL</name>
<evidence type="ECO:0000313" key="3">
    <source>
        <dbReference type="Proteomes" id="UP001143509"/>
    </source>
</evidence>
<dbReference type="PANTHER" id="PTHR34980">
    <property type="entry name" value="INNER MEMBRANE PROTEIN-RELATED-RELATED"/>
    <property type="match status" value="1"/>
</dbReference>
<organism evidence="2 3">
    <name type="scientific">Brevundimonas intermedia</name>
    <dbReference type="NCBI Taxonomy" id="74315"/>
    <lineage>
        <taxon>Bacteria</taxon>
        <taxon>Pseudomonadati</taxon>
        <taxon>Pseudomonadota</taxon>
        <taxon>Alphaproteobacteria</taxon>
        <taxon>Caulobacterales</taxon>
        <taxon>Caulobacteraceae</taxon>
        <taxon>Brevundimonas</taxon>
    </lineage>
</organism>
<feature type="transmembrane region" description="Helical" evidence="1">
    <location>
        <begin position="94"/>
        <end position="114"/>
    </location>
</feature>
<reference evidence="2" key="2">
    <citation type="submission" date="2023-01" db="EMBL/GenBank/DDBJ databases">
        <authorList>
            <person name="Sun Q."/>
            <person name="Evtushenko L."/>
        </authorList>
    </citation>
    <scope>NUCLEOTIDE SEQUENCE</scope>
    <source>
        <strain evidence="2">VKM B-1499</strain>
    </source>
</reference>
<proteinExistence type="predicted"/>
<dbReference type="InterPro" id="IPR008523">
    <property type="entry name" value="DUF805"/>
</dbReference>
<dbReference type="Proteomes" id="UP001143509">
    <property type="component" value="Unassembled WGS sequence"/>
</dbReference>
<evidence type="ECO:0008006" key="4">
    <source>
        <dbReference type="Google" id="ProtNLM"/>
    </source>
</evidence>
<feature type="transmembrane region" description="Helical" evidence="1">
    <location>
        <begin position="24"/>
        <end position="48"/>
    </location>
</feature>
<dbReference type="PANTHER" id="PTHR34980:SF3">
    <property type="entry name" value="BLR8105 PROTEIN"/>
    <property type="match status" value="1"/>
</dbReference>
<feature type="transmembrane region" description="Helical" evidence="1">
    <location>
        <begin position="60"/>
        <end position="82"/>
    </location>
</feature>
<dbReference type="RefSeq" id="WP_271164236.1">
    <property type="nucleotide sequence ID" value="NZ_BSFD01000002.1"/>
</dbReference>
<evidence type="ECO:0000256" key="1">
    <source>
        <dbReference type="SAM" id="Phobius"/>
    </source>
</evidence>
<feature type="transmembrane region" description="Helical" evidence="1">
    <location>
        <begin position="126"/>
        <end position="151"/>
    </location>
</feature>
<dbReference type="Pfam" id="PF05656">
    <property type="entry name" value="DUF805"/>
    <property type="match status" value="1"/>
</dbReference>
<gene>
    <name evidence="2" type="ORF">GCM10017620_09400</name>
</gene>
<keyword evidence="1" id="KW-1133">Transmembrane helix</keyword>
<sequence length="165" mass="17549">MLNAIPRSLSKLGDFAGRDGRRLFWPYAILVFLLAFIGIAVAMNLAMMGLLTGTADMPNIPLMIGGVGGVVLAAAALLAAAVTRRLHDTGRPGYWGLPPVVFLLIGLTLFPVLMNRVLNDANPPMALFFGLFLNNLLYIASLIGLVVLLLLDGAKTANRYGSPSN</sequence>
<comment type="caution">
    <text evidence="2">The sequence shown here is derived from an EMBL/GenBank/DDBJ whole genome shotgun (WGS) entry which is preliminary data.</text>
</comment>
<reference evidence="2" key="1">
    <citation type="journal article" date="2014" name="Int. J. Syst. Evol. Microbiol.">
        <title>Complete genome of a new Firmicutes species belonging to the dominant human colonic microbiota ('Ruminococcus bicirculans') reveals two chromosomes and a selective capacity to utilize plant glucans.</title>
        <authorList>
            <consortium name="NISC Comparative Sequencing Program"/>
            <person name="Wegmann U."/>
            <person name="Louis P."/>
            <person name="Goesmann A."/>
            <person name="Henrissat B."/>
            <person name="Duncan S.H."/>
            <person name="Flint H.J."/>
        </authorList>
    </citation>
    <scope>NUCLEOTIDE SEQUENCE</scope>
    <source>
        <strain evidence="2">VKM B-1499</strain>
    </source>
</reference>